<proteinExistence type="predicted"/>
<dbReference type="Proteomes" id="UP000307440">
    <property type="component" value="Unassembled WGS sequence"/>
</dbReference>
<keyword evidence="2" id="KW-1185">Reference proteome</keyword>
<sequence>MSWLNYSLINYAAKKNILPNTQVAGQPGVQTRDLMSFLAGIKTWSLRNKKPVYAVKRDQMKGFDYLSPDGFYDASTFTTSMGHYYLHDLLSDDPNALKISSTTHQQGDPHTPEDSKTLLVSMVGATDDSYIFSTSQKSLLTNTLQMECFQYAYGWLMQWSKSKAYKSTNLPTTIEFESVSTGPNANPMTVKKHEVSLVRDELDFLKTKVDDPASRFEELKEIIETFQFPTIIGWLPITLARKIVAQNIVSRCRALLYLQPIRKTDAESLDKLIIRRVHQLTGFPFSPNTEIATLPISALGLGFPSISRINAGIALNGINRDLNRHLYAYRTLAEITLNDWIGTNISILQGEVMGLIASSILSGCSSGDGDTIILTDHLNSVRLLADSKTAVSQEARLRHSNGRSYYRWLLKTTRARSNLDIKYTPGHSSEDTIEARMNNEADSLATTSNRDIWTISAPIPTFEMNPYTLYHQKDGWIESDIAHYIDLRMTRRTSNKLGAMKGLRMATWAHNSIAPPEFPYTKAVSAYSATVQLYARSGQLPIAETLRQRGKITKDTCRLGCTETETMPHLFVECRQYEALRAEGTRMVLEKTKAIIREYPVEDLDKENLMKTAECLFRHKPQIWPLGSSMFYLGQNPPIKIATKISEVTKQKIKSALTTEWHLASIRLAGRIFADYQRKMAKLHCPRPCKT</sequence>
<dbReference type="AlphaFoldDB" id="A0A5C3KYQ9"/>
<evidence type="ECO:0000313" key="2">
    <source>
        <dbReference type="Proteomes" id="UP000307440"/>
    </source>
</evidence>
<reference evidence="1 2" key="1">
    <citation type="journal article" date="2019" name="Nat. Ecol. Evol.">
        <title>Megaphylogeny resolves global patterns of mushroom evolution.</title>
        <authorList>
            <person name="Varga T."/>
            <person name="Krizsan K."/>
            <person name="Foldi C."/>
            <person name="Dima B."/>
            <person name="Sanchez-Garcia M."/>
            <person name="Sanchez-Ramirez S."/>
            <person name="Szollosi G.J."/>
            <person name="Szarkandi J.G."/>
            <person name="Papp V."/>
            <person name="Albert L."/>
            <person name="Andreopoulos W."/>
            <person name="Angelini C."/>
            <person name="Antonin V."/>
            <person name="Barry K.W."/>
            <person name="Bougher N.L."/>
            <person name="Buchanan P."/>
            <person name="Buyck B."/>
            <person name="Bense V."/>
            <person name="Catcheside P."/>
            <person name="Chovatia M."/>
            <person name="Cooper J."/>
            <person name="Damon W."/>
            <person name="Desjardin D."/>
            <person name="Finy P."/>
            <person name="Geml J."/>
            <person name="Haridas S."/>
            <person name="Hughes K."/>
            <person name="Justo A."/>
            <person name="Karasinski D."/>
            <person name="Kautmanova I."/>
            <person name="Kiss B."/>
            <person name="Kocsube S."/>
            <person name="Kotiranta H."/>
            <person name="LaButti K.M."/>
            <person name="Lechner B.E."/>
            <person name="Liimatainen K."/>
            <person name="Lipzen A."/>
            <person name="Lukacs Z."/>
            <person name="Mihaltcheva S."/>
            <person name="Morgado L.N."/>
            <person name="Niskanen T."/>
            <person name="Noordeloos M.E."/>
            <person name="Ohm R.A."/>
            <person name="Ortiz-Santana B."/>
            <person name="Ovrebo C."/>
            <person name="Racz N."/>
            <person name="Riley R."/>
            <person name="Savchenko A."/>
            <person name="Shiryaev A."/>
            <person name="Soop K."/>
            <person name="Spirin V."/>
            <person name="Szebenyi C."/>
            <person name="Tomsovsky M."/>
            <person name="Tulloss R.E."/>
            <person name="Uehling J."/>
            <person name="Grigoriev I.V."/>
            <person name="Vagvolgyi C."/>
            <person name="Papp T."/>
            <person name="Martin F.M."/>
            <person name="Miettinen O."/>
            <person name="Hibbett D.S."/>
            <person name="Nagy L.G."/>
        </authorList>
    </citation>
    <scope>NUCLEOTIDE SEQUENCE [LARGE SCALE GENOMIC DNA]</scope>
    <source>
        <strain evidence="1 2">CBS 121175</strain>
    </source>
</reference>
<name>A0A5C3KYQ9_COPMA</name>
<organism evidence="1 2">
    <name type="scientific">Coprinopsis marcescibilis</name>
    <name type="common">Agaric fungus</name>
    <name type="synonym">Psathyrella marcescibilis</name>
    <dbReference type="NCBI Taxonomy" id="230819"/>
    <lineage>
        <taxon>Eukaryota</taxon>
        <taxon>Fungi</taxon>
        <taxon>Dikarya</taxon>
        <taxon>Basidiomycota</taxon>
        <taxon>Agaricomycotina</taxon>
        <taxon>Agaricomycetes</taxon>
        <taxon>Agaricomycetidae</taxon>
        <taxon>Agaricales</taxon>
        <taxon>Agaricineae</taxon>
        <taxon>Psathyrellaceae</taxon>
        <taxon>Coprinopsis</taxon>
    </lineage>
</organism>
<dbReference type="EMBL" id="ML210279">
    <property type="protein sequence ID" value="TFK21088.1"/>
    <property type="molecule type" value="Genomic_DNA"/>
</dbReference>
<gene>
    <name evidence="1" type="ORF">FA15DRAFT_718181</name>
</gene>
<accession>A0A5C3KYQ9</accession>
<evidence type="ECO:0000313" key="1">
    <source>
        <dbReference type="EMBL" id="TFK21088.1"/>
    </source>
</evidence>
<protein>
    <submittedName>
        <fullName evidence="1">Uncharacterized protein</fullName>
    </submittedName>
</protein>
<dbReference type="OrthoDB" id="3251015at2759"/>